<keyword evidence="2" id="KW-1185">Reference proteome</keyword>
<accession>A0ABU8MGP3</accession>
<dbReference type="Proteomes" id="UP001369736">
    <property type="component" value="Unassembled WGS sequence"/>
</dbReference>
<comment type="caution">
    <text evidence="1">The sequence shown here is derived from an EMBL/GenBank/DDBJ whole genome shotgun (WGS) entry which is preliminary data.</text>
</comment>
<organism evidence="1 2">
    <name type="scientific">Actinomycetospora flava</name>
    <dbReference type="NCBI Taxonomy" id="3129232"/>
    <lineage>
        <taxon>Bacteria</taxon>
        <taxon>Bacillati</taxon>
        <taxon>Actinomycetota</taxon>
        <taxon>Actinomycetes</taxon>
        <taxon>Pseudonocardiales</taxon>
        <taxon>Pseudonocardiaceae</taxon>
        <taxon>Actinomycetospora</taxon>
    </lineage>
</organism>
<name>A0ABU8MGP3_9PSEU</name>
<gene>
    <name evidence="1" type="ORF">WCD58_33535</name>
</gene>
<protein>
    <submittedName>
        <fullName evidence="1">Uncharacterized protein</fullName>
    </submittedName>
</protein>
<evidence type="ECO:0000313" key="1">
    <source>
        <dbReference type="EMBL" id="MEJ2866113.1"/>
    </source>
</evidence>
<evidence type="ECO:0000313" key="2">
    <source>
        <dbReference type="Proteomes" id="UP001369736"/>
    </source>
</evidence>
<dbReference type="EMBL" id="JBBEGM010000034">
    <property type="protein sequence ID" value="MEJ2866113.1"/>
    <property type="molecule type" value="Genomic_DNA"/>
</dbReference>
<reference evidence="1 2" key="1">
    <citation type="submission" date="2024-03" db="EMBL/GenBank/DDBJ databases">
        <title>Actinomycetospora sp. OC33-EN07, a novel actinomycete isolated from wild orchid (Aerides multiflora).</title>
        <authorList>
            <person name="Suriyachadkun C."/>
        </authorList>
    </citation>
    <scope>NUCLEOTIDE SEQUENCE [LARGE SCALE GENOMIC DNA]</scope>
    <source>
        <strain evidence="1 2">OC33-EN07</strain>
    </source>
</reference>
<dbReference type="RefSeq" id="WP_337707489.1">
    <property type="nucleotide sequence ID" value="NZ_JBBEGM010000034.1"/>
</dbReference>
<sequence length="74" mass="8147">MLDGSVLDEWFDAHGQGDAENTDLLAAMQRLDAESDALVTGRRTFEDIRLLALGTRGHHRAAMSRASLTDPHRS</sequence>
<proteinExistence type="predicted"/>